<comment type="caution">
    <text evidence="5">The sequence shown here is derived from an EMBL/GenBank/DDBJ whole genome shotgun (WGS) entry which is preliminary data.</text>
</comment>
<evidence type="ECO:0000259" key="4">
    <source>
        <dbReference type="Pfam" id="PF01494"/>
    </source>
</evidence>
<comment type="cofactor">
    <cofactor evidence="1">
        <name>FAD</name>
        <dbReference type="ChEBI" id="CHEBI:57692"/>
    </cofactor>
</comment>
<dbReference type="RefSeq" id="WP_117382049.1">
    <property type="nucleotide sequence ID" value="NZ_QWDE01000001.1"/>
</dbReference>
<accession>A0A3E2NVV5</accession>
<dbReference type="InterPro" id="IPR050641">
    <property type="entry name" value="RIFMO-like"/>
</dbReference>
<dbReference type="PANTHER" id="PTHR43004:SF19">
    <property type="entry name" value="BINDING MONOOXYGENASE, PUTATIVE (JCVI)-RELATED"/>
    <property type="match status" value="1"/>
</dbReference>
<organism evidence="5 6">
    <name type="scientific">Mucilaginibacter terrenus</name>
    <dbReference type="NCBI Taxonomy" id="2482727"/>
    <lineage>
        <taxon>Bacteria</taxon>
        <taxon>Pseudomonadati</taxon>
        <taxon>Bacteroidota</taxon>
        <taxon>Sphingobacteriia</taxon>
        <taxon>Sphingobacteriales</taxon>
        <taxon>Sphingobacteriaceae</taxon>
        <taxon>Mucilaginibacter</taxon>
    </lineage>
</organism>
<evidence type="ECO:0000256" key="1">
    <source>
        <dbReference type="ARBA" id="ARBA00001974"/>
    </source>
</evidence>
<dbReference type="InterPro" id="IPR002938">
    <property type="entry name" value="FAD-bd"/>
</dbReference>
<keyword evidence="6" id="KW-1185">Reference proteome</keyword>
<evidence type="ECO:0000313" key="6">
    <source>
        <dbReference type="Proteomes" id="UP000260823"/>
    </source>
</evidence>
<protein>
    <recommendedName>
        <fullName evidence="4">FAD-binding domain-containing protein</fullName>
    </recommendedName>
</protein>
<dbReference type="Gene3D" id="3.50.50.60">
    <property type="entry name" value="FAD/NAD(P)-binding domain"/>
    <property type="match status" value="1"/>
</dbReference>
<dbReference type="Proteomes" id="UP000260823">
    <property type="component" value="Unassembled WGS sequence"/>
</dbReference>
<feature type="domain" description="FAD-binding" evidence="4">
    <location>
        <begin position="2"/>
        <end position="110"/>
    </location>
</feature>
<dbReference type="GO" id="GO:0016709">
    <property type="term" value="F:oxidoreductase activity, acting on paired donors, with incorporation or reduction of molecular oxygen, NAD(P)H as one donor, and incorporation of one atom of oxygen"/>
    <property type="evidence" value="ECO:0007669"/>
    <property type="project" value="UniProtKB-ARBA"/>
</dbReference>
<dbReference type="OrthoDB" id="9766816at2"/>
<evidence type="ECO:0000313" key="5">
    <source>
        <dbReference type="EMBL" id="RFZ85148.1"/>
    </source>
</evidence>
<dbReference type="AlphaFoldDB" id="A0A3E2NVV5"/>
<dbReference type="InterPro" id="IPR036188">
    <property type="entry name" value="FAD/NAD-bd_sf"/>
</dbReference>
<dbReference type="EMBL" id="QWDE01000001">
    <property type="protein sequence ID" value="RFZ85148.1"/>
    <property type="molecule type" value="Genomic_DNA"/>
</dbReference>
<dbReference type="SUPFAM" id="SSF51905">
    <property type="entry name" value="FAD/NAD(P)-binding domain"/>
    <property type="match status" value="1"/>
</dbReference>
<reference evidence="5 6" key="1">
    <citation type="submission" date="2018-08" db="EMBL/GenBank/DDBJ databases">
        <title>Mucilaginibacter terrae sp. nov., isolated from manganese diggings.</title>
        <authorList>
            <person name="Huang Y."/>
            <person name="Zhou Z."/>
        </authorList>
    </citation>
    <scope>NUCLEOTIDE SEQUENCE [LARGE SCALE GENOMIC DNA]</scope>
    <source>
        <strain evidence="5 6">ZH6</strain>
    </source>
</reference>
<name>A0A3E2NVV5_9SPHI</name>
<gene>
    <name evidence="5" type="ORF">DYU05_05985</name>
</gene>
<keyword evidence="2" id="KW-0285">Flavoprotein</keyword>
<keyword evidence="3" id="KW-0274">FAD</keyword>
<dbReference type="PANTHER" id="PTHR43004">
    <property type="entry name" value="TRK SYSTEM POTASSIUM UPTAKE PROTEIN"/>
    <property type="match status" value="1"/>
</dbReference>
<dbReference type="Pfam" id="PF01494">
    <property type="entry name" value="FAD_binding_3"/>
    <property type="match status" value="1"/>
</dbReference>
<evidence type="ECO:0000256" key="3">
    <source>
        <dbReference type="ARBA" id="ARBA00022827"/>
    </source>
</evidence>
<proteinExistence type="predicted"/>
<dbReference type="GO" id="GO:0071949">
    <property type="term" value="F:FAD binding"/>
    <property type="evidence" value="ECO:0007669"/>
    <property type="project" value="InterPro"/>
</dbReference>
<evidence type="ECO:0000256" key="2">
    <source>
        <dbReference type="ARBA" id="ARBA00022630"/>
    </source>
</evidence>
<sequence>MIIIGAGPTGLLAACQLARFGCKLIIIDQRSRPTAESRAIILKWRSLEIYQQMGRQGVVIKPNRFQTGLFLLMAQKKARFNLPDAGAALTGFPEFKTFEQYKNEELLYQSLYAPVEKYNGILNSSVCFSRKNRQSSSQPVNHRIALPLTIKADFHFSLRRRIKPSPPCPSNEFCRGNLPKKISVVNAKIKRH</sequence>